<protein>
    <recommendedName>
        <fullName evidence="5">UDP-N-acetylmuramate dehydrogenase</fullName>
        <ecNumber evidence="5">1.3.1.98</ecNumber>
    </recommendedName>
</protein>
<dbReference type="Gramene" id="Aco001370.1.mrna1">
    <property type="protein sequence ID" value="Aco001370.1.mrna1"/>
    <property type="gene ID" value="Aco001370.1.path1"/>
</dbReference>
<evidence type="ECO:0000259" key="17">
    <source>
        <dbReference type="PROSITE" id="PS51387"/>
    </source>
</evidence>
<keyword evidence="11" id="KW-0133">Cell shape</keyword>
<evidence type="ECO:0000256" key="1">
    <source>
        <dbReference type="ARBA" id="ARBA00001974"/>
    </source>
</evidence>
<dbReference type="GO" id="GO:0071555">
    <property type="term" value="P:cell wall organization"/>
    <property type="evidence" value="ECO:0007669"/>
    <property type="project" value="UniProtKB-KW"/>
</dbReference>
<dbReference type="PANTHER" id="PTHR21071">
    <property type="entry name" value="UDP-N-ACETYLENOLPYRUVOYLGLUCOSAMINE REDUCTASE"/>
    <property type="match status" value="1"/>
</dbReference>
<dbReference type="NCBIfam" id="TIGR00179">
    <property type="entry name" value="murB"/>
    <property type="match status" value="1"/>
</dbReference>
<feature type="domain" description="FAD-binding PCMH-type" evidence="17">
    <location>
        <begin position="109"/>
        <end position="276"/>
    </location>
</feature>
<dbReference type="PROSITE" id="PS51387">
    <property type="entry name" value="FAD_PCMH"/>
    <property type="match status" value="1"/>
</dbReference>
<evidence type="ECO:0000256" key="2">
    <source>
        <dbReference type="ARBA" id="ARBA00003921"/>
    </source>
</evidence>
<evidence type="ECO:0000256" key="14">
    <source>
        <dbReference type="ARBA" id="ARBA00023306"/>
    </source>
</evidence>
<dbReference type="AlphaFoldDB" id="A0A6P5EWK4"/>
<dbReference type="Gene3D" id="3.90.78.10">
    <property type="entry name" value="UDP-N-acetylenolpyruvoylglucosamine reductase, C-terminal domain"/>
    <property type="match status" value="1"/>
</dbReference>
<comment type="cofactor">
    <cofactor evidence="1">
        <name>FAD</name>
        <dbReference type="ChEBI" id="CHEBI:57692"/>
    </cofactor>
</comment>
<dbReference type="UniPathway" id="UPA00219"/>
<keyword evidence="10" id="KW-0521">NADP</keyword>
<evidence type="ECO:0000256" key="6">
    <source>
        <dbReference type="ARBA" id="ARBA00022490"/>
    </source>
</evidence>
<dbReference type="Pfam" id="PF01565">
    <property type="entry name" value="FAD_binding_4"/>
    <property type="match status" value="1"/>
</dbReference>
<keyword evidence="15" id="KW-0961">Cell wall biogenesis/degradation</keyword>
<reference evidence="19" key="2">
    <citation type="submission" date="2025-08" db="UniProtKB">
        <authorList>
            <consortium name="RefSeq"/>
        </authorList>
    </citation>
    <scope>IDENTIFICATION</scope>
    <source>
        <tissue evidence="19">Leaf</tissue>
    </source>
</reference>
<dbReference type="Gene3D" id="3.30.465.10">
    <property type="match status" value="1"/>
</dbReference>
<dbReference type="OrthoDB" id="66620at2759"/>
<dbReference type="GeneID" id="109709973"/>
<comment type="catalytic activity">
    <reaction evidence="16">
        <text>UDP-N-acetyl-alpha-D-muramate + NADP(+) = UDP-N-acetyl-3-O-(1-carboxyvinyl)-alpha-D-glucosamine + NADPH + H(+)</text>
        <dbReference type="Rhea" id="RHEA:12248"/>
        <dbReference type="ChEBI" id="CHEBI:15378"/>
        <dbReference type="ChEBI" id="CHEBI:57783"/>
        <dbReference type="ChEBI" id="CHEBI:58349"/>
        <dbReference type="ChEBI" id="CHEBI:68483"/>
        <dbReference type="ChEBI" id="CHEBI:70757"/>
        <dbReference type="EC" id="1.3.1.98"/>
    </reaction>
</comment>
<comment type="function">
    <text evidence="2">Cell wall formation.</text>
</comment>
<dbReference type="InterPro" id="IPR016166">
    <property type="entry name" value="FAD-bd_PCMH"/>
</dbReference>
<evidence type="ECO:0000256" key="12">
    <source>
        <dbReference type="ARBA" id="ARBA00022984"/>
    </source>
</evidence>
<gene>
    <name evidence="19" type="primary">LOC109709973</name>
</gene>
<dbReference type="InterPro" id="IPR016167">
    <property type="entry name" value="FAD-bd_PCMH_sub1"/>
</dbReference>
<keyword evidence="12" id="KW-0573">Peptidoglycan synthesis</keyword>
<keyword evidence="6" id="KW-0963">Cytoplasm</keyword>
<evidence type="ECO:0000256" key="8">
    <source>
        <dbReference type="ARBA" id="ARBA00022630"/>
    </source>
</evidence>
<dbReference type="Gene3D" id="3.30.43.10">
    <property type="entry name" value="Uridine Diphospho-n-acetylenolpyruvylglucosamine Reductase, domain 2"/>
    <property type="match status" value="1"/>
</dbReference>
<dbReference type="InterPro" id="IPR036635">
    <property type="entry name" value="MurB_C_sf"/>
</dbReference>
<evidence type="ECO:0000256" key="13">
    <source>
        <dbReference type="ARBA" id="ARBA00023002"/>
    </source>
</evidence>
<evidence type="ECO:0000256" key="4">
    <source>
        <dbReference type="ARBA" id="ARBA00004752"/>
    </source>
</evidence>
<dbReference type="GO" id="GO:0008762">
    <property type="term" value="F:UDP-N-acetylmuramate dehydrogenase activity"/>
    <property type="evidence" value="ECO:0007669"/>
    <property type="project" value="UniProtKB-EC"/>
</dbReference>
<keyword evidence="14" id="KW-0131">Cell cycle</keyword>
<dbReference type="GO" id="GO:0008360">
    <property type="term" value="P:regulation of cell shape"/>
    <property type="evidence" value="ECO:0007669"/>
    <property type="project" value="UniProtKB-KW"/>
</dbReference>
<organism evidence="18 19">
    <name type="scientific">Ananas comosus</name>
    <name type="common">Pineapple</name>
    <name type="synonym">Ananas ananas</name>
    <dbReference type="NCBI Taxonomy" id="4615"/>
    <lineage>
        <taxon>Eukaryota</taxon>
        <taxon>Viridiplantae</taxon>
        <taxon>Streptophyta</taxon>
        <taxon>Embryophyta</taxon>
        <taxon>Tracheophyta</taxon>
        <taxon>Spermatophyta</taxon>
        <taxon>Magnoliopsida</taxon>
        <taxon>Liliopsida</taxon>
        <taxon>Poales</taxon>
        <taxon>Bromeliaceae</taxon>
        <taxon>Bromelioideae</taxon>
        <taxon>Ananas</taxon>
    </lineage>
</organism>
<sequence>MGVEEGAKQQINMALLPLPSSSPLSSPTTSHITKSNMSLSFLPTSLALSPNNHLLLSPASKTITPTKEEVALSSTPPPLVGLDGGVDLSLIDRSILRDHKCLKELSTWGIGGPCKYFIQVSRPSELVSAIRYCEMKRIQYLIVGRGSNCLFDDRGFDGLVILNRLDQFEVIEPGVYMVGSGYPFNRLGVRCSVEGYSGLEFAGGIPGTVGGAVFMNAGANEQDTGSVIDEVEIVTTEGEVQRLRRSDIAFGYRWSSFQEMTDLAAILSARFRLTAAEKSRERQRALLERRRRTQPIRERTAGSVFRNPLNLGISAGELIELAGLKGFEIGGAKVSPLHANFFINFNSSTSSDMLLLINHVKEEVHRVFQVQLKEEMRYVPYRN</sequence>
<dbReference type="GO" id="GO:0005829">
    <property type="term" value="C:cytosol"/>
    <property type="evidence" value="ECO:0007669"/>
    <property type="project" value="TreeGrafter"/>
</dbReference>
<keyword evidence="9" id="KW-0274">FAD</keyword>
<evidence type="ECO:0000313" key="18">
    <source>
        <dbReference type="Proteomes" id="UP000515123"/>
    </source>
</evidence>
<dbReference type="NCBIfam" id="NF010480">
    <property type="entry name" value="PRK13905.1"/>
    <property type="match status" value="1"/>
</dbReference>
<evidence type="ECO:0000256" key="11">
    <source>
        <dbReference type="ARBA" id="ARBA00022960"/>
    </source>
</evidence>
<evidence type="ECO:0000313" key="19">
    <source>
        <dbReference type="RefSeq" id="XP_020087964.1"/>
    </source>
</evidence>
<dbReference type="GO" id="GO:0051301">
    <property type="term" value="P:cell division"/>
    <property type="evidence" value="ECO:0007669"/>
    <property type="project" value="UniProtKB-KW"/>
</dbReference>
<comment type="pathway">
    <text evidence="4">Cell wall biogenesis; peptidoglycan biosynthesis.</text>
</comment>
<dbReference type="EC" id="1.3.1.98" evidence="5"/>
<dbReference type="SUPFAM" id="SSF56176">
    <property type="entry name" value="FAD-binding/transporter-associated domain-like"/>
    <property type="match status" value="1"/>
</dbReference>
<dbReference type="InterPro" id="IPR006094">
    <property type="entry name" value="Oxid_FAD_bind_N"/>
</dbReference>
<evidence type="ECO:0000256" key="9">
    <source>
        <dbReference type="ARBA" id="ARBA00022827"/>
    </source>
</evidence>
<evidence type="ECO:0000256" key="10">
    <source>
        <dbReference type="ARBA" id="ARBA00022857"/>
    </source>
</evidence>
<evidence type="ECO:0000256" key="16">
    <source>
        <dbReference type="ARBA" id="ARBA00048914"/>
    </source>
</evidence>
<evidence type="ECO:0000256" key="7">
    <source>
        <dbReference type="ARBA" id="ARBA00022618"/>
    </source>
</evidence>
<name>A0A6P5EWK4_ANACO</name>
<reference evidence="18" key="1">
    <citation type="journal article" date="2015" name="Nat. Genet.">
        <title>The pineapple genome and the evolution of CAM photosynthesis.</title>
        <authorList>
            <person name="Ming R."/>
            <person name="VanBuren R."/>
            <person name="Wai C.M."/>
            <person name="Tang H."/>
            <person name="Schatz M.C."/>
            <person name="Bowers J.E."/>
            <person name="Lyons E."/>
            <person name="Wang M.L."/>
            <person name="Chen J."/>
            <person name="Biggers E."/>
            <person name="Zhang J."/>
            <person name="Huang L."/>
            <person name="Zhang L."/>
            <person name="Miao W."/>
            <person name="Zhang J."/>
            <person name="Ye Z."/>
            <person name="Miao C."/>
            <person name="Lin Z."/>
            <person name="Wang H."/>
            <person name="Zhou H."/>
            <person name="Yim W.C."/>
            <person name="Priest H.D."/>
            <person name="Zheng C."/>
            <person name="Woodhouse M."/>
            <person name="Edger P.P."/>
            <person name="Guyot R."/>
            <person name="Guo H.B."/>
            <person name="Guo H."/>
            <person name="Zheng G."/>
            <person name="Singh R."/>
            <person name="Sharma A."/>
            <person name="Min X."/>
            <person name="Zheng Y."/>
            <person name="Lee H."/>
            <person name="Gurtowski J."/>
            <person name="Sedlazeck F.J."/>
            <person name="Harkess A."/>
            <person name="McKain M.R."/>
            <person name="Liao Z."/>
            <person name="Fang J."/>
            <person name="Liu J."/>
            <person name="Zhang X."/>
            <person name="Zhang Q."/>
            <person name="Hu W."/>
            <person name="Qin Y."/>
            <person name="Wang K."/>
            <person name="Chen L.Y."/>
            <person name="Shirley N."/>
            <person name="Lin Y.R."/>
            <person name="Liu L.Y."/>
            <person name="Hernandez A.G."/>
            <person name="Wright C.L."/>
            <person name="Bulone V."/>
            <person name="Tuskan G.A."/>
            <person name="Heath K."/>
            <person name="Zee F."/>
            <person name="Moore P.H."/>
            <person name="Sunkar R."/>
            <person name="Leebens-Mack J.H."/>
            <person name="Mockler T."/>
            <person name="Bennetzen J.L."/>
            <person name="Freeling M."/>
            <person name="Sankoff D."/>
            <person name="Paterson A.H."/>
            <person name="Zhu X."/>
            <person name="Yang X."/>
            <person name="Smith J.A."/>
            <person name="Cushman J.C."/>
            <person name="Paull R.E."/>
            <person name="Yu Q."/>
        </authorList>
    </citation>
    <scope>NUCLEOTIDE SEQUENCE [LARGE SCALE GENOMIC DNA]</scope>
    <source>
        <strain evidence="18">cv. F153</strain>
    </source>
</reference>
<evidence type="ECO:0000256" key="15">
    <source>
        <dbReference type="ARBA" id="ARBA00023316"/>
    </source>
</evidence>
<dbReference type="HAMAP" id="MF_00037">
    <property type="entry name" value="MurB"/>
    <property type="match status" value="1"/>
</dbReference>
<evidence type="ECO:0000256" key="3">
    <source>
        <dbReference type="ARBA" id="ARBA00004496"/>
    </source>
</evidence>
<dbReference type="GO" id="GO:0071949">
    <property type="term" value="F:FAD binding"/>
    <property type="evidence" value="ECO:0007669"/>
    <property type="project" value="InterPro"/>
</dbReference>
<dbReference type="InterPro" id="IPR016169">
    <property type="entry name" value="FAD-bd_PCMH_sub2"/>
</dbReference>
<dbReference type="InterPro" id="IPR011601">
    <property type="entry name" value="MurB_C"/>
</dbReference>
<evidence type="ECO:0000256" key="5">
    <source>
        <dbReference type="ARBA" id="ARBA00012518"/>
    </source>
</evidence>
<dbReference type="InterPro" id="IPR003170">
    <property type="entry name" value="MurB"/>
</dbReference>
<keyword evidence="18" id="KW-1185">Reference proteome</keyword>
<dbReference type="PANTHER" id="PTHR21071:SF4">
    <property type="entry name" value="UDP-N-ACETYLENOLPYRUVOYLGLUCOSAMINE REDUCTASE"/>
    <property type="match status" value="1"/>
</dbReference>
<accession>A0A6P5EWK4</accession>
<dbReference type="Proteomes" id="UP000515123">
    <property type="component" value="Linkage group 5"/>
</dbReference>
<dbReference type="SUPFAM" id="SSF56194">
    <property type="entry name" value="Uridine diphospho-N-Acetylenolpyruvylglucosamine reductase, MurB, C-terminal domain"/>
    <property type="match status" value="1"/>
</dbReference>
<dbReference type="Pfam" id="PF02873">
    <property type="entry name" value="MurB_C"/>
    <property type="match status" value="1"/>
</dbReference>
<dbReference type="RefSeq" id="XP_020087964.1">
    <property type="nucleotide sequence ID" value="XM_020232375.1"/>
</dbReference>
<keyword evidence="13" id="KW-0560">Oxidoreductase</keyword>
<proteinExistence type="inferred from homology"/>
<keyword evidence="7" id="KW-0132">Cell division</keyword>
<keyword evidence="8" id="KW-0285">Flavoprotein</keyword>
<comment type="subcellular location">
    <subcellularLocation>
        <location evidence="3">Cytoplasm</location>
    </subcellularLocation>
</comment>
<dbReference type="InterPro" id="IPR036318">
    <property type="entry name" value="FAD-bd_PCMH-like_sf"/>
</dbReference>